<sequence>MRDSRVAIKSCLDKMATDINKLRDDQRKMSDKIKTNEHAILTLVPVQADHATQLDVLRLQLERLQDRTDDAELKGTMSV</sequence>
<proteinExistence type="predicted"/>
<reference evidence="2" key="1">
    <citation type="journal article" date="2022" name="bioRxiv">
        <title>Sequencing and chromosome-scale assembly of the giantPleurodeles waltlgenome.</title>
        <authorList>
            <person name="Brown T."/>
            <person name="Elewa A."/>
            <person name="Iarovenko S."/>
            <person name="Subramanian E."/>
            <person name="Araus A.J."/>
            <person name="Petzold A."/>
            <person name="Susuki M."/>
            <person name="Suzuki K.-i.T."/>
            <person name="Hayashi T."/>
            <person name="Toyoda A."/>
            <person name="Oliveira C."/>
            <person name="Osipova E."/>
            <person name="Leigh N.D."/>
            <person name="Simon A."/>
            <person name="Yun M.H."/>
        </authorList>
    </citation>
    <scope>NUCLEOTIDE SEQUENCE</scope>
    <source>
        <strain evidence="2">20211129_DDA</strain>
        <tissue evidence="2">Liver</tissue>
    </source>
</reference>
<name>A0AAV7NG65_PLEWA</name>
<accession>A0AAV7NG65</accession>
<dbReference type="EMBL" id="JANPWB010000012">
    <property type="protein sequence ID" value="KAJ1112198.1"/>
    <property type="molecule type" value="Genomic_DNA"/>
</dbReference>
<keyword evidence="1" id="KW-0175">Coiled coil</keyword>
<keyword evidence="3" id="KW-1185">Reference proteome</keyword>
<protein>
    <submittedName>
        <fullName evidence="2">Uncharacterized protein</fullName>
    </submittedName>
</protein>
<comment type="caution">
    <text evidence="2">The sequence shown here is derived from an EMBL/GenBank/DDBJ whole genome shotgun (WGS) entry which is preliminary data.</text>
</comment>
<feature type="coiled-coil region" evidence="1">
    <location>
        <begin position="47"/>
        <end position="74"/>
    </location>
</feature>
<organism evidence="2 3">
    <name type="scientific">Pleurodeles waltl</name>
    <name type="common">Iberian ribbed newt</name>
    <dbReference type="NCBI Taxonomy" id="8319"/>
    <lineage>
        <taxon>Eukaryota</taxon>
        <taxon>Metazoa</taxon>
        <taxon>Chordata</taxon>
        <taxon>Craniata</taxon>
        <taxon>Vertebrata</taxon>
        <taxon>Euteleostomi</taxon>
        <taxon>Amphibia</taxon>
        <taxon>Batrachia</taxon>
        <taxon>Caudata</taxon>
        <taxon>Salamandroidea</taxon>
        <taxon>Salamandridae</taxon>
        <taxon>Pleurodelinae</taxon>
        <taxon>Pleurodeles</taxon>
    </lineage>
</organism>
<gene>
    <name evidence="2" type="ORF">NDU88_000466</name>
</gene>
<evidence type="ECO:0000313" key="2">
    <source>
        <dbReference type="EMBL" id="KAJ1112198.1"/>
    </source>
</evidence>
<dbReference type="AlphaFoldDB" id="A0AAV7NG65"/>
<evidence type="ECO:0000256" key="1">
    <source>
        <dbReference type="SAM" id="Coils"/>
    </source>
</evidence>
<evidence type="ECO:0000313" key="3">
    <source>
        <dbReference type="Proteomes" id="UP001066276"/>
    </source>
</evidence>
<dbReference type="Proteomes" id="UP001066276">
    <property type="component" value="Chromosome 8"/>
</dbReference>